<gene>
    <name evidence="6" type="ORF">JFL75_01065</name>
</gene>
<dbReference type="PANTHER" id="PTHR30514">
    <property type="entry name" value="GLUCOKINASE"/>
    <property type="match status" value="1"/>
</dbReference>
<feature type="domain" description="SIS" evidence="5">
    <location>
        <begin position="133"/>
        <end position="273"/>
    </location>
</feature>
<evidence type="ECO:0000256" key="1">
    <source>
        <dbReference type="ARBA" id="ARBA00023015"/>
    </source>
</evidence>
<keyword evidence="7" id="KW-1185">Reference proteome</keyword>
<dbReference type="CDD" id="cd05013">
    <property type="entry name" value="SIS_RpiR"/>
    <property type="match status" value="1"/>
</dbReference>
<sequence>MIRNDMNYSLDVIIQIGGAINTFSKTEKKIAQFIMDKPSEALALSITDLAKTCNVSEATVFRFCKTLNLNGYQELRVELMKAISKRQNPEKLEDAAIEDRDSLQVLAKKVMHLQQEALERAYNALDFKALEKAITLIDRAEKVYFFGTGNSFLNAMIAKTQFMDVSHKFHVEQDIYAQAYAASLLPKGTAAVFFSYSGATQCTVEVAKLAKAAGAKIIAITRFIRSPLTEYCDVVIQCGVNEAPNQQGSLSVKVGTMYLLDIIFTDYIRRNQSAVTRNREISGHAVFDRIPTKTKKKKKEEP</sequence>
<accession>A0A7T8BAI3</accession>
<dbReference type="PROSITE" id="PS51464">
    <property type="entry name" value="SIS"/>
    <property type="match status" value="1"/>
</dbReference>
<dbReference type="InterPro" id="IPR046348">
    <property type="entry name" value="SIS_dom_sf"/>
</dbReference>
<evidence type="ECO:0000259" key="5">
    <source>
        <dbReference type="PROSITE" id="PS51464"/>
    </source>
</evidence>
<dbReference type="SUPFAM" id="SSF46689">
    <property type="entry name" value="Homeodomain-like"/>
    <property type="match status" value="1"/>
</dbReference>
<protein>
    <submittedName>
        <fullName evidence="6">MurR/RpiR family transcriptional regulator</fullName>
    </submittedName>
</protein>
<evidence type="ECO:0000256" key="3">
    <source>
        <dbReference type="ARBA" id="ARBA00023163"/>
    </source>
</evidence>
<dbReference type="SUPFAM" id="SSF53697">
    <property type="entry name" value="SIS domain"/>
    <property type="match status" value="1"/>
</dbReference>
<keyword evidence="3" id="KW-0804">Transcription</keyword>
<dbReference type="Proteomes" id="UP000595917">
    <property type="component" value="Chromosome"/>
</dbReference>
<dbReference type="AlphaFoldDB" id="A0A7T8BAI3"/>
<dbReference type="KEGG" id="bhc:JFL75_01065"/>
<reference evidence="6" key="1">
    <citation type="submission" date="2021-01" db="EMBL/GenBank/DDBJ databases">
        <title>Description of Breznakiella homolactica.</title>
        <authorList>
            <person name="Song Y."/>
            <person name="Brune A."/>
        </authorList>
    </citation>
    <scope>NUCLEOTIDE SEQUENCE</scope>
    <source>
        <strain evidence="6">RmG30</strain>
    </source>
</reference>
<dbReference type="InterPro" id="IPR009057">
    <property type="entry name" value="Homeodomain-like_sf"/>
</dbReference>
<organism evidence="6 7">
    <name type="scientific">Breznakiella homolactica</name>
    <dbReference type="NCBI Taxonomy" id="2798577"/>
    <lineage>
        <taxon>Bacteria</taxon>
        <taxon>Pseudomonadati</taxon>
        <taxon>Spirochaetota</taxon>
        <taxon>Spirochaetia</taxon>
        <taxon>Spirochaetales</taxon>
        <taxon>Breznakiellaceae</taxon>
        <taxon>Breznakiella</taxon>
    </lineage>
</organism>
<dbReference type="InterPro" id="IPR047640">
    <property type="entry name" value="RpiR-like"/>
</dbReference>
<dbReference type="Pfam" id="PF01380">
    <property type="entry name" value="SIS"/>
    <property type="match status" value="1"/>
</dbReference>
<dbReference type="PANTHER" id="PTHR30514:SF1">
    <property type="entry name" value="HTH-TYPE TRANSCRIPTIONAL REGULATOR HEXR-RELATED"/>
    <property type="match status" value="1"/>
</dbReference>
<dbReference type="GO" id="GO:1901135">
    <property type="term" value="P:carbohydrate derivative metabolic process"/>
    <property type="evidence" value="ECO:0007669"/>
    <property type="project" value="InterPro"/>
</dbReference>
<dbReference type="GO" id="GO:0003700">
    <property type="term" value="F:DNA-binding transcription factor activity"/>
    <property type="evidence" value="ECO:0007669"/>
    <property type="project" value="InterPro"/>
</dbReference>
<dbReference type="EMBL" id="CP067089">
    <property type="protein sequence ID" value="QQO09542.1"/>
    <property type="molecule type" value="Genomic_DNA"/>
</dbReference>
<name>A0A7T8BAI3_9SPIR</name>
<dbReference type="InterPro" id="IPR036388">
    <property type="entry name" value="WH-like_DNA-bd_sf"/>
</dbReference>
<proteinExistence type="predicted"/>
<evidence type="ECO:0000313" key="7">
    <source>
        <dbReference type="Proteomes" id="UP000595917"/>
    </source>
</evidence>
<evidence type="ECO:0000256" key="2">
    <source>
        <dbReference type="ARBA" id="ARBA00023125"/>
    </source>
</evidence>
<keyword evidence="2" id="KW-0238">DNA-binding</keyword>
<dbReference type="Pfam" id="PF01418">
    <property type="entry name" value="HTH_6"/>
    <property type="match status" value="1"/>
</dbReference>
<keyword evidence="1" id="KW-0805">Transcription regulation</keyword>
<dbReference type="InterPro" id="IPR035472">
    <property type="entry name" value="RpiR-like_SIS"/>
</dbReference>
<dbReference type="InterPro" id="IPR001347">
    <property type="entry name" value="SIS_dom"/>
</dbReference>
<dbReference type="RefSeq" id="WP_215626845.1">
    <property type="nucleotide sequence ID" value="NZ_CP067089.2"/>
</dbReference>
<feature type="domain" description="HTH rpiR-type" evidence="4">
    <location>
        <begin position="10"/>
        <end position="86"/>
    </location>
</feature>
<dbReference type="Gene3D" id="1.10.10.10">
    <property type="entry name" value="Winged helix-like DNA-binding domain superfamily/Winged helix DNA-binding domain"/>
    <property type="match status" value="1"/>
</dbReference>
<dbReference type="GO" id="GO:0003677">
    <property type="term" value="F:DNA binding"/>
    <property type="evidence" value="ECO:0007669"/>
    <property type="project" value="UniProtKB-KW"/>
</dbReference>
<dbReference type="Gene3D" id="3.40.50.10490">
    <property type="entry name" value="Glucose-6-phosphate isomerase like protein, domain 1"/>
    <property type="match status" value="1"/>
</dbReference>
<evidence type="ECO:0000313" key="6">
    <source>
        <dbReference type="EMBL" id="QQO09542.1"/>
    </source>
</evidence>
<dbReference type="PROSITE" id="PS51071">
    <property type="entry name" value="HTH_RPIR"/>
    <property type="match status" value="1"/>
</dbReference>
<evidence type="ECO:0000259" key="4">
    <source>
        <dbReference type="PROSITE" id="PS51071"/>
    </source>
</evidence>
<dbReference type="GO" id="GO:0097367">
    <property type="term" value="F:carbohydrate derivative binding"/>
    <property type="evidence" value="ECO:0007669"/>
    <property type="project" value="InterPro"/>
</dbReference>
<dbReference type="InterPro" id="IPR000281">
    <property type="entry name" value="HTH_RpiR"/>
</dbReference>